<sequence length="174" mass="20725">MKYKINLMIEKKESLLDQIIYFSLNYLRYIIVITQIVVIFVFYYKFKVDQEIIDLKEGVDQRKEIIQVSQPLLKEAEAVESKINQIKPILKEQNSLLSQFNYVLSIFPEPIFLIKLRLDKDNLFLDGYSEDASAIKQFYYQLKNDKKFKKASLNNIKRVGLKYEFNLVLSQYND</sequence>
<dbReference type="AlphaFoldDB" id="A0A2M8GLB1"/>
<proteinExistence type="predicted"/>
<evidence type="ECO:0000313" key="2">
    <source>
        <dbReference type="EMBL" id="PJC81345.1"/>
    </source>
</evidence>
<comment type="caution">
    <text evidence="2">The sequence shown here is derived from an EMBL/GenBank/DDBJ whole genome shotgun (WGS) entry which is preliminary data.</text>
</comment>
<dbReference type="Pfam" id="PF05137">
    <property type="entry name" value="PilN"/>
    <property type="match status" value="1"/>
</dbReference>
<keyword evidence="1" id="KW-0472">Membrane</keyword>
<name>A0A2M8GLB1_9BACT</name>
<dbReference type="EMBL" id="PFQK01000089">
    <property type="protein sequence ID" value="PJC81345.1"/>
    <property type="molecule type" value="Genomic_DNA"/>
</dbReference>
<evidence type="ECO:0000256" key="1">
    <source>
        <dbReference type="SAM" id="Phobius"/>
    </source>
</evidence>
<reference evidence="3" key="1">
    <citation type="submission" date="2017-09" db="EMBL/GenBank/DDBJ databases">
        <title>Depth-based differentiation of microbial function through sediment-hosted aquifers and enrichment of novel symbionts in the deep terrestrial subsurface.</title>
        <authorList>
            <person name="Probst A.J."/>
            <person name="Ladd B."/>
            <person name="Jarett J.K."/>
            <person name="Geller-Mcgrath D.E."/>
            <person name="Sieber C.M.K."/>
            <person name="Emerson J.B."/>
            <person name="Anantharaman K."/>
            <person name="Thomas B.C."/>
            <person name="Malmstrom R."/>
            <person name="Stieglmeier M."/>
            <person name="Klingl A."/>
            <person name="Woyke T."/>
            <person name="Ryan C.M."/>
            <person name="Banfield J.F."/>
        </authorList>
    </citation>
    <scope>NUCLEOTIDE SEQUENCE [LARGE SCALE GENOMIC DNA]</scope>
</reference>
<evidence type="ECO:0008006" key="4">
    <source>
        <dbReference type="Google" id="ProtNLM"/>
    </source>
</evidence>
<accession>A0A2M8GLB1</accession>
<dbReference type="Proteomes" id="UP000229370">
    <property type="component" value="Unassembled WGS sequence"/>
</dbReference>
<keyword evidence="1" id="KW-0812">Transmembrane</keyword>
<keyword evidence="1" id="KW-1133">Transmembrane helix</keyword>
<gene>
    <name evidence="2" type="ORF">CO007_05090</name>
</gene>
<feature type="transmembrane region" description="Helical" evidence="1">
    <location>
        <begin position="26"/>
        <end position="46"/>
    </location>
</feature>
<evidence type="ECO:0000313" key="3">
    <source>
        <dbReference type="Proteomes" id="UP000229370"/>
    </source>
</evidence>
<protein>
    <recommendedName>
        <fullName evidence="4">Fimbrial assembly protein</fullName>
    </recommendedName>
</protein>
<dbReference type="InterPro" id="IPR007813">
    <property type="entry name" value="PilN"/>
</dbReference>
<organism evidence="2 3">
    <name type="scientific">Candidatus Roizmanbacteria bacterium CG_4_8_14_3_um_filter_36_10</name>
    <dbReference type="NCBI Taxonomy" id="1974834"/>
    <lineage>
        <taxon>Bacteria</taxon>
        <taxon>Candidatus Roizmaniibacteriota</taxon>
    </lineage>
</organism>